<proteinExistence type="predicted"/>
<dbReference type="Pfam" id="PF05751">
    <property type="entry name" value="FixH"/>
    <property type="match status" value="1"/>
</dbReference>
<protein>
    <submittedName>
        <fullName evidence="1">Nitrogen fixation protein FixH</fullName>
    </submittedName>
</protein>
<name>A0A1W0DB78_9NEIS</name>
<evidence type="ECO:0000313" key="1">
    <source>
        <dbReference type="EMBL" id="OQS44274.1"/>
    </source>
</evidence>
<reference evidence="1 2" key="1">
    <citation type="submission" date="2017-02" db="EMBL/GenBank/DDBJ databases">
        <title>Chromobacterium haemolyticum H5244.</title>
        <authorList>
            <person name="Gulvik C.A."/>
        </authorList>
    </citation>
    <scope>NUCLEOTIDE SEQUENCE [LARGE SCALE GENOMIC DNA]</scope>
    <source>
        <strain evidence="1 2">H5244</strain>
    </source>
</reference>
<organism evidence="1 2">
    <name type="scientific">Chromobacterium haemolyticum</name>
    <dbReference type="NCBI Taxonomy" id="394935"/>
    <lineage>
        <taxon>Bacteria</taxon>
        <taxon>Pseudomonadati</taxon>
        <taxon>Pseudomonadota</taxon>
        <taxon>Betaproteobacteria</taxon>
        <taxon>Neisseriales</taxon>
        <taxon>Chromobacteriaceae</taxon>
        <taxon>Chromobacterium</taxon>
    </lineage>
</organism>
<accession>A0A1W0DB78</accession>
<dbReference type="GeneID" id="58558489"/>
<dbReference type="AlphaFoldDB" id="A0A1W0DB78"/>
<sequence length="175" mass="19903">MQHTAPAPRPWYREPWPWILFGLPLVSVIVGVMFLATAIRTDDGLVTDDYYKKGKAINMELRRDKQAFNMGLSAQLMVGTDQRTLRLITTSKVPLPAVITMRMVHPAQDDFDQQVEMRQAGPNLYQAVLPAVPVKANHWYILLEDQAKQWRLQGEWKPAEGQTVSLGHQNLEPAD</sequence>
<comment type="caution">
    <text evidence="1">The sequence shown here is derived from an EMBL/GenBank/DDBJ whole genome shotgun (WGS) entry which is preliminary data.</text>
</comment>
<dbReference type="InterPro" id="IPR008620">
    <property type="entry name" value="FixH"/>
</dbReference>
<dbReference type="EMBL" id="MUKV01000001">
    <property type="protein sequence ID" value="OQS44274.1"/>
    <property type="molecule type" value="Genomic_DNA"/>
</dbReference>
<dbReference type="RefSeq" id="WP_019102685.1">
    <property type="nucleotide sequence ID" value="NZ_AP019312.1"/>
</dbReference>
<dbReference type="Proteomes" id="UP000192721">
    <property type="component" value="Unassembled WGS sequence"/>
</dbReference>
<gene>
    <name evidence="1" type="ORF">B0T45_01360</name>
</gene>
<dbReference type="OrthoDB" id="5295180at2"/>
<evidence type="ECO:0000313" key="2">
    <source>
        <dbReference type="Proteomes" id="UP000192721"/>
    </source>
</evidence>